<dbReference type="Gene3D" id="3.40.50.360">
    <property type="match status" value="1"/>
</dbReference>
<dbReference type="GO" id="GO:0005829">
    <property type="term" value="C:cytosol"/>
    <property type="evidence" value="ECO:0007669"/>
    <property type="project" value="TreeGrafter"/>
</dbReference>
<dbReference type="PANTHER" id="PTHR10204:SF34">
    <property type="entry name" value="NAD(P)H DEHYDROGENASE [QUINONE] 1 ISOFORM 1"/>
    <property type="match status" value="1"/>
</dbReference>
<evidence type="ECO:0000313" key="4">
    <source>
        <dbReference type="EMBL" id="KAB7727379.1"/>
    </source>
</evidence>
<dbReference type="Proteomes" id="UP000488299">
    <property type="component" value="Unassembled WGS sequence"/>
</dbReference>
<evidence type="ECO:0000259" key="3">
    <source>
        <dbReference type="Pfam" id="PF02525"/>
    </source>
</evidence>
<accession>A0A7J5TUQ6</accession>
<organism evidence="4 5">
    <name type="scientific">Rudanella paleaurantiibacter</name>
    <dbReference type="NCBI Taxonomy" id="2614655"/>
    <lineage>
        <taxon>Bacteria</taxon>
        <taxon>Pseudomonadati</taxon>
        <taxon>Bacteroidota</taxon>
        <taxon>Cytophagia</taxon>
        <taxon>Cytophagales</taxon>
        <taxon>Cytophagaceae</taxon>
        <taxon>Rudanella</taxon>
    </lineage>
</organism>
<evidence type="ECO:0000256" key="2">
    <source>
        <dbReference type="ARBA" id="ARBA00023002"/>
    </source>
</evidence>
<evidence type="ECO:0000256" key="1">
    <source>
        <dbReference type="ARBA" id="ARBA00006252"/>
    </source>
</evidence>
<dbReference type="Pfam" id="PF02525">
    <property type="entry name" value="Flavodoxin_2"/>
    <property type="match status" value="1"/>
</dbReference>
<protein>
    <submittedName>
        <fullName evidence="4">Flavodoxin family protein</fullName>
    </submittedName>
</protein>
<dbReference type="SUPFAM" id="SSF52218">
    <property type="entry name" value="Flavoproteins"/>
    <property type="match status" value="1"/>
</dbReference>
<dbReference type="InterPro" id="IPR051545">
    <property type="entry name" value="NAD(P)H_dehydrogenase_qn"/>
</dbReference>
<dbReference type="GO" id="GO:0003955">
    <property type="term" value="F:NAD(P)H dehydrogenase (quinone) activity"/>
    <property type="evidence" value="ECO:0007669"/>
    <property type="project" value="TreeGrafter"/>
</dbReference>
<dbReference type="AlphaFoldDB" id="A0A7J5TUQ6"/>
<dbReference type="EMBL" id="WELI01000011">
    <property type="protein sequence ID" value="KAB7727379.1"/>
    <property type="molecule type" value="Genomic_DNA"/>
</dbReference>
<comment type="similarity">
    <text evidence="1">Belongs to the NAD(P)H dehydrogenase (quinone) family.</text>
</comment>
<comment type="caution">
    <text evidence="4">The sequence shown here is derived from an EMBL/GenBank/DDBJ whole genome shotgun (WGS) entry which is preliminary data.</text>
</comment>
<sequence length="193" mass="22175">MSKRIAIINGHPDPESFNTALASVYATGAKRAGASVQTLHIGELEFDPNLRYGYRKRMDLEPDLLAALDTIRWAEHLVWVHPVWWSGLPAQMKGFIDRLFLPGLTFQYRTNSVWWDKLLTGRSARIITTLDQPFWYYQLAFGNPSVKQLKRGVLQFCGVNPVRVSYFGPVRSATEHQRHRWLTQVEQLGHQLG</sequence>
<dbReference type="InterPro" id="IPR029039">
    <property type="entry name" value="Flavoprotein-like_sf"/>
</dbReference>
<keyword evidence="2" id="KW-0560">Oxidoreductase</keyword>
<name>A0A7J5TUQ6_9BACT</name>
<dbReference type="PANTHER" id="PTHR10204">
    <property type="entry name" value="NAD P H OXIDOREDUCTASE-RELATED"/>
    <property type="match status" value="1"/>
</dbReference>
<reference evidence="4 5" key="1">
    <citation type="submission" date="2019-10" db="EMBL/GenBank/DDBJ databases">
        <title>Rudanella paleaurantiibacter sp. nov., isolated from sludge.</title>
        <authorList>
            <person name="Xu S.Q."/>
        </authorList>
    </citation>
    <scope>NUCLEOTIDE SEQUENCE [LARGE SCALE GENOMIC DNA]</scope>
    <source>
        <strain evidence="4 5">HX-22-17</strain>
    </source>
</reference>
<evidence type="ECO:0000313" key="5">
    <source>
        <dbReference type="Proteomes" id="UP000488299"/>
    </source>
</evidence>
<proteinExistence type="inferred from homology"/>
<gene>
    <name evidence="4" type="ORF">F5984_22410</name>
</gene>
<dbReference type="RefSeq" id="WP_152126455.1">
    <property type="nucleotide sequence ID" value="NZ_WELI01000011.1"/>
</dbReference>
<dbReference type="InterPro" id="IPR003680">
    <property type="entry name" value="Flavodoxin_fold"/>
</dbReference>
<keyword evidence="5" id="KW-1185">Reference proteome</keyword>
<feature type="domain" description="Flavodoxin-like fold" evidence="3">
    <location>
        <begin position="3"/>
        <end position="180"/>
    </location>
</feature>